<sequence>MDPIYDKQRNRMDVVFRSNDQLMDTVSDISASILEVQESWTESELDQSGKPASREGLMHATLHYFQAASVDEEEIGDLSRDKMPSPRLHRFGFAEASTISSSELNFIHRSGWETLRNFAGDLLIGYRTNLVGSKMRRLAGSTLVEVAHKHLPLAYMTLEIIYGKTLPISSQGNRAEFLGHDSELDESWLR</sequence>
<reference evidence="1 2" key="1">
    <citation type="submission" date="2016-02" db="EMBL/GenBank/DDBJ databases">
        <title>Genome analysis of coral dinoflagellate symbionts highlights evolutionary adaptations to a symbiotic lifestyle.</title>
        <authorList>
            <person name="Aranda M."/>
            <person name="Li Y."/>
            <person name="Liew Y.J."/>
            <person name="Baumgarten S."/>
            <person name="Simakov O."/>
            <person name="Wilson M."/>
            <person name="Piel J."/>
            <person name="Ashoor H."/>
            <person name="Bougouffa S."/>
            <person name="Bajic V.B."/>
            <person name="Ryu T."/>
            <person name="Ravasi T."/>
            <person name="Bayer T."/>
            <person name="Micklem G."/>
            <person name="Kim H."/>
            <person name="Bhak J."/>
            <person name="Lajeunesse T.C."/>
            <person name="Voolstra C.R."/>
        </authorList>
    </citation>
    <scope>NUCLEOTIDE SEQUENCE [LARGE SCALE GENOMIC DNA]</scope>
    <source>
        <strain evidence="1 2">CCMP2467</strain>
    </source>
</reference>
<accession>A0A1Q9EZZ3</accession>
<dbReference type="OrthoDB" id="10271243at2759"/>
<proteinExistence type="predicted"/>
<comment type="caution">
    <text evidence="1">The sequence shown here is derived from an EMBL/GenBank/DDBJ whole genome shotgun (WGS) entry which is preliminary data.</text>
</comment>
<organism evidence="1 2">
    <name type="scientific">Symbiodinium microadriaticum</name>
    <name type="common">Dinoflagellate</name>
    <name type="synonym">Zooxanthella microadriatica</name>
    <dbReference type="NCBI Taxonomy" id="2951"/>
    <lineage>
        <taxon>Eukaryota</taxon>
        <taxon>Sar</taxon>
        <taxon>Alveolata</taxon>
        <taxon>Dinophyceae</taxon>
        <taxon>Suessiales</taxon>
        <taxon>Symbiodiniaceae</taxon>
        <taxon>Symbiodinium</taxon>
    </lineage>
</organism>
<name>A0A1Q9EZZ3_SYMMI</name>
<dbReference type="EMBL" id="LSRX01000035">
    <property type="protein sequence ID" value="OLQ12959.1"/>
    <property type="molecule type" value="Genomic_DNA"/>
</dbReference>
<dbReference type="Proteomes" id="UP000186817">
    <property type="component" value="Unassembled WGS sequence"/>
</dbReference>
<evidence type="ECO:0000313" key="1">
    <source>
        <dbReference type="EMBL" id="OLQ12959.1"/>
    </source>
</evidence>
<dbReference type="AlphaFoldDB" id="A0A1Q9EZZ3"/>
<evidence type="ECO:0000313" key="2">
    <source>
        <dbReference type="Proteomes" id="UP000186817"/>
    </source>
</evidence>
<gene>
    <name evidence="1" type="ORF">AK812_SmicGene3052</name>
</gene>
<keyword evidence="2" id="KW-1185">Reference proteome</keyword>
<protein>
    <submittedName>
        <fullName evidence="1">Uncharacterized protein</fullName>
    </submittedName>
</protein>